<evidence type="ECO:0000256" key="3">
    <source>
        <dbReference type="ARBA" id="ARBA00023136"/>
    </source>
</evidence>
<dbReference type="AlphaFoldDB" id="A0AAE0AGS0"/>
<feature type="transmembrane region" description="Helical" evidence="4">
    <location>
        <begin position="65"/>
        <end position="85"/>
    </location>
</feature>
<sequence length="197" mass="21851">MSERYTYQLSSTALMSLMGSIQATVYALCMEKDRYQWKLGWNIRLLTVAFSGIDTVDCEEEGPHFVSIFNPLVMVLVAIAGSFLLNERLHLGSWKGIICESVLSEFKESVAMCGEIGIICESVLSGFKESVAMCGRPNEKLRAGQLLKHLNPCEHMTGKLALKNKVVFGTGDRWHAPTLTANMAFPQMLYVGNCSVM</sequence>
<keyword evidence="3 4" id="KW-0472">Membrane</keyword>
<feature type="transmembrane region" description="Helical" evidence="4">
    <location>
        <begin position="6"/>
        <end position="28"/>
    </location>
</feature>
<dbReference type="Proteomes" id="UP001281410">
    <property type="component" value="Unassembled WGS sequence"/>
</dbReference>
<keyword evidence="6" id="KW-1185">Reference proteome</keyword>
<keyword evidence="1 4" id="KW-0812">Transmembrane</keyword>
<evidence type="ECO:0000256" key="2">
    <source>
        <dbReference type="ARBA" id="ARBA00022989"/>
    </source>
</evidence>
<dbReference type="GO" id="GO:0016020">
    <property type="term" value="C:membrane"/>
    <property type="evidence" value="ECO:0007669"/>
    <property type="project" value="InterPro"/>
</dbReference>
<gene>
    <name evidence="5" type="ORF">Dsin_018024</name>
</gene>
<keyword evidence="2 4" id="KW-1133">Transmembrane helix</keyword>
<evidence type="ECO:0000313" key="5">
    <source>
        <dbReference type="EMBL" id="KAK3213318.1"/>
    </source>
</evidence>
<comment type="caution">
    <text evidence="5">The sequence shown here is derived from an EMBL/GenBank/DDBJ whole genome shotgun (WGS) entry which is preliminary data.</text>
</comment>
<organism evidence="5 6">
    <name type="scientific">Dipteronia sinensis</name>
    <dbReference type="NCBI Taxonomy" id="43782"/>
    <lineage>
        <taxon>Eukaryota</taxon>
        <taxon>Viridiplantae</taxon>
        <taxon>Streptophyta</taxon>
        <taxon>Embryophyta</taxon>
        <taxon>Tracheophyta</taxon>
        <taxon>Spermatophyta</taxon>
        <taxon>Magnoliopsida</taxon>
        <taxon>eudicotyledons</taxon>
        <taxon>Gunneridae</taxon>
        <taxon>Pentapetalae</taxon>
        <taxon>rosids</taxon>
        <taxon>malvids</taxon>
        <taxon>Sapindales</taxon>
        <taxon>Sapindaceae</taxon>
        <taxon>Hippocastanoideae</taxon>
        <taxon>Acereae</taxon>
        <taxon>Dipteronia</taxon>
    </lineage>
</organism>
<evidence type="ECO:0000256" key="1">
    <source>
        <dbReference type="ARBA" id="ARBA00022692"/>
    </source>
</evidence>
<dbReference type="EMBL" id="JANJYJ010000005">
    <property type="protein sequence ID" value="KAK3213318.1"/>
    <property type="molecule type" value="Genomic_DNA"/>
</dbReference>
<dbReference type="InterPro" id="IPR030184">
    <property type="entry name" value="WAT1-related"/>
</dbReference>
<evidence type="ECO:0000313" key="6">
    <source>
        <dbReference type="Proteomes" id="UP001281410"/>
    </source>
</evidence>
<accession>A0AAE0AGS0</accession>
<evidence type="ECO:0000256" key="4">
    <source>
        <dbReference type="SAM" id="Phobius"/>
    </source>
</evidence>
<reference evidence="5" key="1">
    <citation type="journal article" date="2023" name="Plant J.">
        <title>Genome sequences and population genomics provide insights into the demographic history, inbreeding, and mutation load of two 'living fossil' tree species of Dipteronia.</title>
        <authorList>
            <person name="Feng Y."/>
            <person name="Comes H.P."/>
            <person name="Chen J."/>
            <person name="Zhu S."/>
            <person name="Lu R."/>
            <person name="Zhang X."/>
            <person name="Li P."/>
            <person name="Qiu J."/>
            <person name="Olsen K.M."/>
            <person name="Qiu Y."/>
        </authorList>
    </citation>
    <scope>NUCLEOTIDE SEQUENCE</scope>
    <source>
        <strain evidence="5">NBL</strain>
    </source>
</reference>
<dbReference type="PANTHER" id="PTHR31218">
    <property type="entry name" value="WAT1-RELATED PROTEIN"/>
    <property type="match status" value="1"/>
</dbReference>
<protein>
    <recommendedName>
        <fullName evidence="7">WAT1-related protein</fullName>
    </recommendedName>
</protein>
<proteinExistence type="predicted"/>
<name>A0AAE0AGS0_9ROSI</name>
<dbReference type="GO" id="GO:0022857">
    <property type="term" value="F:transmembrane transporter activity"/>
    <property type="evidence" value="ECO:0007669"/>
    <property type="project" value="InterPro"/>
</dbReference>
<evidence type="ECO:0008006" key="7">
    <source>
        <dbReference type="Google" id="ProtNLM"/>
    </source>
</evidence>